<dbReference type="SMART" id="SM00862">
    <property type="entry name" value="Trans_reg_C"/>
    <property type="match status" value="1"/>
</dbReference>
<dbReference type="InterPro" id="IPR001867">
    <property type="entry name" value="OmpR/PhoB-type_DNA-bd"/>
</dbReference>
<dbReference type="PANTHER" id="PTHR35807:SF1">
    <property type="entry name" value="TRANSCRIPTIONAL REGULATOR REDD"/>
    <property type="match status" value="1"/>
</dbReference>
<feature type="DNA-binding region" description="OmpR/PhoB-type" evidence="5">
    <location>
        <begin position="1"/>
        <end position="90"/>
    </location>
</feature>
<dbReference type="InterPro" id="IPR005158">
    <property type="entry name" value="BTAD"/>
</dbReference>
<dbReference type="CDD" id="cd15831">
    <property type="entry name" value="BTAD"/>
    <property type="match status" value="1"/>
</dbReference>
<dbReference type="GO" id="GO:0000160">
    <property type="term" value="P:phosphorelay signal transduction system"/>
    <property type="evidence" value="ECO:0007669"/>
    <property type="project" value="InterPro"/>
</dbReference>
<dbReference type="PRINTS" id="PR00364">
    <property type="entry name" value="DISEASERSIST"/>
</dbReference>
<comment type="similarity">
    <text evidence="1">Belongs to the AfsR/DnrI/RedD regulatory family.</text>
</comment>
<dbReference type="RefSeq" id="WP_184797078.1">
    <property type="nucleotide sequence ID" value="NZ_JACHMY010000001.1"/>
</dbReference>
<evidence type="ECO:0000313" key="7">
    <source>
        <dbReference type="EMBL" id="MBB5837245.1"/>
    </source>
</evidence>
<proteinExistence type="inferred from homology"/>
<evidence type="ECO:0000256" key="3">
    <source>
        <dbReference type="ARBA" id="ARBA00023125"/>
    </source>
</evidence>
<dbReference type="InterPro" id="IPR027417">
    <property type="entry name" value="P-loop_NTPase"/>
</dbReference>
<evidence type="ECO:0000256" key="2">
    <source>
        <dbReference type="ARBA" id="ARBA00023015"/>
    </source>
</evidence>
<dbReference type="InterPro" id="IPR011990">
    <property type="entry name" value="TPR-like_helical_dom_sf"/>
</dbReference>
<dbReference type="Gene3D" id="3.40.50.300">
    <property type="entry name" value="P-loop containing nucleotide triphosphate hydrolases"/>
    <property type="match status" value="1"/>
</dbReference>
<dbReference type="Gene3D" id="1.25.40.10">
    <property type="entry name" value="Tetratricopeptide repeat domain"/>
    <property type="match status" value="2"/>
</dbReference>
<dbReference type="PANTHER" id="PTHR35807">
    <property type="entry name" value="TRANSCRIPTIONAL REGULATOR REDD-RELATED"/>
    <property type="match status" value="1"/>
</dbReference>
<dbReference type="GO" id="GO:0003677">
    <property type="term" value="F:DNA binding"/>
    <property type="evidence" value="ECO:0007669"/>
    <property type="project" value="UniProtKB-UniRule"/>
</dbReference>
<dbReference type="AlphaFoldDB" id="A0A7W9J8B0"/>
<sequence>MLEIRLLGPFEVLRDGVPVTLPGRQLVALTSLLALSANRPVPFEVLADRLWGERLPQSVKATLHTYATRLRKHLGEDALRTSPAGYSLTVAPAQVDALQLAAVLGEAGRESDPAGQRVLLTTAIDLWRDLPFAGSPSDWLATGEASRLTELYLSAVEQRLDLDLADGRYDGLPAVLQGLTARHPLRESLWQRRIAVLRSSGRPAEALECYEQIRSTVAAELGVDPSPALQQEFARLLEADSSGPSDGFEENAVPGVPRQLPADLRQFTGRANEQLQLMKLLGNAPADQPTIITLTGPGGAGKTGLAVHWAHQVRDRCPDGQLFADLRGFAADEPVPPAAVLHGFLQALGVPANGIPTDQAGRAALFRTVTADKRLLLLLDNARNAEQVSDLIPASGCLVLITSRNQLRSLAARLGAERITLEPLPPADAVSLLAAAVGAERVAAEPEAVQELTSICAGLPLALAVAAESARRTSGSPFADLVGALQEHTLDVLAVPDDDHSDLRRVLSWSYQALASDAARLFRLLGLHPATTIRTQAAAALADLDRRTTTRHLDRLVAANLLSVVRPGHYRLHDLLRVYAAELTLQHDSGDERRAALERALDWLLHSLQNAQVLLGSDASRSFLARSEHSLTFDRQRDAVQWVLAEQSSFVPWMLAAVEAGDDSHGWRIAWRLRRLLDVAYLRELAVETARIGVEAAERLGDPRPRYLAWNTLAGAHHWMGMAEESEQCVRRAIEIAREHGDVGAEVAFTGNLAALHWRAGRLDTALTEITGAIAAGAGRPRSPDEPLPFSAAALPFTLGGIHVSLGNHELARDPIATAIAFARADQDWHKEVLGLCNLAELHERQDDDTAADFYAGEALDRLQAYLDPSATVAALAVRTRVAARAGRVADARELGDRAFALLPADDRRLVELRAVLDEL</sequence>
<evidence type="ECO:0000256" key="1">
    <source>
        <dbReference type="ARBA" id="ARBA00005820"/>
    </source>
</evidence>
<dbReference type="SUPFAM" id="SSF52540">
    <property type="entry name" value="P-loop containing nucleoside triphosphate hydrolases"/>
    <property type="match status" value="1"/>
</dbReference>
<dbReference type="SMART" id="SM01043">
    <property type="entry name" value="BTAD"/>
    <property type="match status" value="1"/>
</dbReference>
<keyword evidence="8" id="KW-1185">Reference proteome</keyword>
<evidence type="ECO:0000256" key="4">
    <source>
        <dbReference type="ARBA" id="ARBA00023163"/>
    </source>
</evidence>
<keyword evidence="3 5" id="KW-0238">DNA-binding</keyword>
<dbReference type="EMBL" id="JACHMY010000001">
    <property type="protein sequence ID" value="MBB5837245.1"/>
    <property type="molecule type" value="Genomic_DNA"/>
</dbReference>
<dbReference type="PROSITE" id="PS51755">
    <property type="entry name" value="OMPR_PHOB"/>
    <property type="match status" value="1"/>
</dbReference>
<organism evidence="7 8">
    <name type="scientific">Kribbella italica</name>
    <dbReference type="NCBI Taxonomy" id="1540520"/>
    <lineage>
        <taxon>Bacteria</taxon>
        <taxon>Bacillati</taxon>
        <taxon>Actinomycetota</taxon>
        <taxon>Actinomycetes</taxon>
        <taxon>Propionibacteriales</taxon>
        <taxon>Kribbellaceae</taxon>
        <taxon>Kribbella</taxon>
    </lineage>
</organism>
<keyword evidence="4" id="KW-0804">Transcription</keyword>
<dbReference type="GO" id="GO:0043531">
    <property type="term" value="F:ADP binding"/>
    <property type="evidence" value="ECO:0007669"/>
    <property type="project" value="InterPro"/>
</dbReference>
<dbReference type="Proteomes" id="UP000549971">
    <property type="component" value="Unassembled WGS sequence"/>
</dbReference>
<dbReference type="Gene3D" id="1.10.10.10">
    <property type="entry name" value="Winged helix-like DNA-binding domain superfamily/Winged helix DNA-binding domain"/>
    <property type="match status" value="1"/>
</dbReference>
<dbReference type="InterPro" id="IPR016032">
    <property type="entry name" value="Sig_transdc_resp-reg_C-effctor"/>
</dbReference>
<dbReference type="InterPro" id="IPR051677">
    <property type="entry name" value="AfsR-DnrI-RedD_regulator"/>
</dbReference>
<dbReference type="InterPro" id="IPR036388">
    <property type="entry name" value="WH-like_DNA-bd_sf"/>
</dbReference>
<name>A0A7W9J8B0_9ACTN</name>
<dbReference type="SUPFAM" id="SSF46894">
    <property type="entry name" value="C-terminal effector domain of the bipartite response regulators"/>
    <property type="match status" value="1"/>
</dbReference>
<protein>
    <submittedName>
        <fullName evidence="7">DNA-binding SARP family transcriptional activator/tetratricopeptide (TPR) repeat protein</fullName>
    </submittedName>
</protein>
<accession>A0A7W9J8B0</accession>
<feature type="domain" description="OmpR/PhoB-type" evidence="6">
    <location>
        <begin position="1"/>
        <end position="90"/>
    </location>
</feature>
<reference evidence="7 8" key="1">
    <citation type="submission" date="2020-08" db="EMBL/GenBank/DDBJ databases">
        <title>Sequencing the genomes of 1000 actinobacteria strains.</title>
        <authorList>
            <person name="Klenk H.-P."/>
        </authorList>
    </citation>
    <scope>NUCLEOTIDE SEQUENCE [LARGE SCALE GENOMIC DNA]</scope>
    <source>
        <strain evidence="7 8">DSM 28967</strain>
    </source>
</reference>
<evidence type="ECO:0000313" key="8">
    <source>
        <dbReference type="Proteomes" id="UP000549971"/>
    </source>
</evidence>
<dbReference type="GO" id="GO:0006355">
    <property type="term" value="P:regulation of DNA-templated transcription"/>
    <property type="evidence" value="ECO:0007669"/>
    <property type="project" value="InterPro"/>
</dbReference>
<gene>
    <name evidence="7" type="ORF">HDA39_003979</name>
</gene>
<keyword evidence="2" id="KW-0805">Transcription regulation</keyword>
<dbReference type="Pfam" id="PF03704">
    <property type="entry name" value="BTAD"/>
    <property type="match status" value="1"/>
</dbReference>
<comment type="caution">
    <text evidence="7">The sequence shown here is derived from an EMBL/GenBank/DDBJ whole genome shotgun (WGS) entry which is preliminary data.</text>
</comment>
<evidence type="ECO:0000259" key="6">
    <source>
        <dbReference type="PROSITE" id="PS51755"/>
    </source>
</evidence>
<dbReference type="SUPFAM" id="SSF48452">
    <property type="entry name" value="TPR-like"/>
    <property type="match status" value="2"/>
</dbReference>
<evidence type="ECO:0000256" key="5">
    <source>
        <dbReference type="PROSITE-ProRule" id="PRU01091"/>
    </source>
</evidence>